<dbReference type="InterPro" id="IPR002562">
    <property type="entry name" value="3'-5'_exonuclease_dom"/>
</dbReference>
<evidence type="ECO:0000259" key="1">
    <source>
        <dbReference type="PROSITE" id="PS50967"/>
    </source>
</evidence>
<dbReference type="InterPro" id="IPR044876">
    <property type="entry name" value="HRDC_dom_sf"/>
</dbReference>
<protein>
    <submittedName>
        <fullName evidence="2">HRDC domain-containing protein</fullName>
    </submittedName>
</protein>
<dbReference type="SMART" id="SM00474">
    <property type="entry name" value="35EXOc"/>
    <property type="match status" value="1"/>
</dbReference>
<dbReference type="PANTHER" id="PTHR47649">
    <property type="entry name" value="RIBONUCLEASE D"/>
    <property type="match status" value="1"/>
</dbReference>
<dbReference type="Pfam" id="PF18305">
    <property type="entry name" value="DNA_pol_A_exoN"/>
    <property type="match status" value="1"/>
</dbReference>
<dbReference type="InterPro" id="IPR002121">
    <property type="entry name" value="HRDC_dom"/>
</dbReference>
<dbReference type="Pfam" id="PF01612">
    <property type="entry name" value="DNA_pol_A_exo1"/>
    <property type="match status" value="1"/>
</dbReference>
<dbReference type="SUPFAM" id="SSF47819">
    <property type="entry name" value="HRDC-like"/>
    <property type="match status" value="1"/>
</dbReference>
<dbReference type="Proteomes" id="UP001283109">
    <property type="component" value="Unassembled WGS sequence"/>
</dbReference>
<proteinExistence type="predicted"/>
<evidence type="ECO:0000313" key="2">
    <source>
        <dbReference type="EMBL" id="MDW4572559.1"/>
    </source>
</evidence>
<feature type="domain" description="HRDC" evidence="1">
    <location>
        <begin position="209"/>
        <end position="289"/>
    </location>
</feature>
<dbReference type="Gene3D" id="3.30.420.10">
    <property type="entry name" value="Ribonuclease H-like superfamily/Ribonuclease H"/>
    <property type="match status" value="1"/>
</dbReference>
<dbReference type="InterPro" id="IPR041605">
    <property type="entry name" value="Exo_C"/>
</dbReference>
<comment type="caution">
    <text evidence="2">The sequence shown here is derived from an EMBL/GenBank/DDBJ whole genome shotgun (WGS) entry which is preliminary data.</text>
</comment>
<dbReference type="CDD" id="cd06142">
    <property type="entry name" value="RNaseD_exo"/>
    <property type="match status" value="1"/>
</dbReference>
<accession>A0ABU4GZT0</accession>
<gene>
    <name evidence="2" type="ORF">R8Z58_07175</name>
</gene>
<dbReference type="InterPro" id="IPR012337">
    <property type="entry name" value="RNaseH-like_sf"/>
</dbReference>
<organism evidence="2 3">
    <name type="scientific">Microbacterium arthrosphaerae</name>
    <dbReference type="NCBI Taxonomy" id="792652"/>
    <lineage>
        <taxon>Bacteria</taxon>
        <taxon>Bacillati</taxon>
        <taxon>Actinomycetota</taxon>
        <taxon>Actinomycetes</taxon>
        <taxon>Micrococcales</taxon>
        <taxon>Microbacteriaceae</taxon>
        <taxon>Microbacterium</taxon>
    </lineage>
</organism>
<dbReference type="Gene3D" id="1.10.150.80">
    <property type="entry name" value="HRDC domain"/>
    <property type="match status" value="2"/>
</dbReference>
<dbReference type="SMART" id="SM00341">
    <property type="entry name" value="HRDC"/>
    <property type="match status" value="1"/>
</dbReference>
<dbReference type="RefSeq" id="WP_318353086.1">
    <property type="nucleotide sequence ID" value="NZ_JAWQEV010000002.1"/>
</dbReference>
<dbReference type="PANTHER" id="PTHR47649:SF1">
    <property type="entry name" value="RIBONUCLEASE D"/>
    <property type="match status" value="1"/>
</dbReference>
<dbReference type="InterPro" id="IPR036397">
    <property type="entry name" value="RNaseH_sf"/>
</dbReference>
<name>A0ABU4GZT0_9MICO</name>
<sequence>MGEYTVIDEVADLAGAARRLADGHGPVAVDVERASGFRYSQRAYLVQVYRRGAGVFLFDPPPIGDFRSLQEAIGAEEWVLHAASQDLPSLRELGLEPATIFDTELAARLLGHERVGLGAVVEDTLGITLAKAHSASDWSTRPLPQSWLEYAALDVEHLVDVRDKLAEELVAHGKTEFAGEEFRAVLEREPKAPREEPWRRLSGLHTVRGRKALAVARELWTAREEYARQEDVAPGRLVPDRALVAAVIADPKSKSALAAVKEFTGRASRTQLDRWWAAIEAGRAATQLPLERATGGDTLPPPRAWGDRNPEADARLKAARPVVEQRADELRMPTENLLTPELLRRVAWTPPQPLTAASVGEALASLGARPWQIAQTAQVIVDAFVGSVQAPAEASETAS</sequence>
<dbReference type="SUPFAM" id="SSF53098">
    <property type="entry name" value="Ribonuclease H-like"/>
    <property type="match status" value="1"/>
</dbReference>
<dbReference type="InterPro" id="IPR010997">
    <property type="entry name" value="HRDC-like_sf"/>
</dbReference>
<dbReference type="EMBL" id="JAWQEV010000002">
    <property type="protein sequence ID" value="MDW4572559.1"/>
    <property type="molecule type" value="Genomic_DNA"/>
</dbReference>
<evidence type="ECO:0000313" key="3">
    <source>
        <dbReference type="Proteomes" id="UP001283109"/>
    </source>
</evidence>
<dbReference type="InterPro" id="IPR051086">
    <property type="entry name" value="RNase_D-like"/>
</dbReference>
<dbReference type="PROSITE" id="PS50967">
    <property type="entry name" value="HRDC"/>
    <property type="match status" value="1"/>
</dbReference>
<reference evidence="2 3" key="1">
    <citation type="submission" date="2023-11" db="EMBL/GenBank/DDBJ databases">
        <title>Draft genome sequence of Microbacterium arthrosphaerae JCM 30492.</title>
        <authorList>
            <person name="Zhang G."/>
            <person name="Ding Y."/>
        </authorList>
    </citation>
    <scope>NUCLEOTIDE SEQUENCE [LARGE SCALE GENOMIC DNA]</scope>
    <source>
        <strain evidence="2 3">JCM 30492</strain>
    </source>
</reference>
<keyword evidence="3" id="KW-1185">Reference proteome</keyword>
<dbReference type="Pfam" id="PF00570">
    <property type="entry name" value="HRDC"/>
    <property type="match status" value="1"/>
</dbReference>